<feature type="transmembrane region" description="Helical" evidence="6">
    <location>
        <begin position="105"/>
        <end position="124"/>
    </location>
</feature>
<evidence type="ECO:0000256" key="3">
    <source>
        <dbReference type="ARBA" id="ARBA00022692"/>
    </source>
</evidence>
<comment type="caution">
    <text evidence="7">The sequence shown here is derived from an EMBL/GenBank/DDBJ whole genome shotgun (WGS) entry which is preliminary data.</text>
</comment>
<dbReference type="Pfam" id="PF05078">
    <property type="entry name" value="DUF679"/>
    <property type="match status" value="1"/>
</dbReference>
<keyword evidence="8" id="KW-1185">Reference proteome</keyword>
<evidence type="ECO:0000256" key="4">
    <source>
        <dbReference type="ARBA" id="ARBA00022989"/>
    </source>
</evidence>
<keyword evidence="4 6" id="KW-1133">Transmembrane helix</keyword>
<sequence length="335" mass="36859">MSSSTQTTIQDKTLSGLENLNRVLPTGTVFLYQLLSPVLTNYGQCSKTIYKCLTATLVGMCGLSCFITSFTDSYADNGKTHYGFATTKGILWPSPKDKTLPAKALGIKDFVHGFLAVFVFGVIVCLDRNTVDCLYPLSESHYRALLEVLPPVVGAISSVIHLYFPNNRRGIGYLSLSKSSNDSNSGAENPAVANESAELYVGVEPIRSHRDVFPIRYANEGPSASFSYSHGGHFHDPFATHTGHYYEDAAYSSNNIGGADYHASYTHVVIEDQHVPYRPMNISDADYDNPTEHVTQETTCFKFETQYDQTATQRAANNLNDTHHIATTTENAVHT</sequence>
<evidence type="ECO:0000313" key="7">
    <source>
        <dbReference type="EMBL" id="KAK9992430.1"/>
    </source>
</evidence>
<comment type="similarity">
    <text evidence="2">Belongs to the plant DMP1 protein family.</text>
</comment>
<keyword evidence="5 6" id="KW-0472">Membrane</keyword>
<reference evidence="7 8" key="1">
    <citation type="submission" date="2024-01" db="EMBL/GenBank/DDBJ databases">
        <title>A telomere-to-telomere, gap-free genome of sweet tea (Lithocarpus litseifolius).</title>
        <authorList>
            <person name="Zhou J."/>
        </authorList>
    </citation>
    <scope>NUCLEOTIDE SEQUENCE [LARGE SCALE GENOMIC DNA]</scope>
    <source>
        <strain evidence="7">Zhou-2022a</strain>
        <tissue evidence="7">Leaf</tissue>
    </source>
</reference>
<evidence type="ECO:0000313" key="8">
    <source>
        <dbReference type="Proteomes" id="UP001459277"/>
    </source>
</evidence>
<keyword evidence="3 6" id="KW-0812">Transmembrane</keyword>
<name>A0AAW2C849_9ROSI</name>
<evidence type="ECO:0000256" key="2">
    <source>
        <dbReference type="ARBA" id="ARBA00008707"/>
    </source>
</evidence>
<evidence type="ECO:0000256" key="6">
    <source>
        <dbReference type="SAM" id="Phobius"/>
    </source>
</evidence>
<dbReference type="PANTHER" id="PTHR31621">
    <property type="entry name" value="PROTEIN DMP3"/>
    <property type="match status" value="1"/>
</dbReference>
<dbReference type="GO" id="GO:0016020">
    <property type="term" value="C:membrane"/>
    <property type="evidence" value="ECO:0007669"/>
    <property type="project" value="UniProtKB-SubCell"/>
</dbReference>
<gene>
    <name evidence="7" type="ORF">SO802_027415</name>
</gene>
<dbReference type="InterPro" id="IPR007770">
    <property type="entry name" value="DMP"/>
</dbReference>
<dbReference type="GO" id="GO:0010256">
    <property type="term" value="P:endomembrane system organization"/>
    <property type="evidence" value="ECO:0007669"/>
    <property type="project" value="TreeGrafter"/>
</dbReference>
<proteinExistence type="inferred from homology"/>
<dbReference type="AlphaFoldDB" id="A0AAW2C849"/>
<dbReference type="EMBL" id="JAZDWU010000009">
    <property type="protein sequence ID" value="KAK9992430.1"/>
    <property type="molecule type" value="Genomic_DNA"/>
</dbReference>
<comment type="subcellular location">
    <subcellularLocation>
        <location evidence="1">Membrane</location>
        <topology evidence="1">Multi-pass membrane protein</topology>
    </subcellularLocation>
</comment>
<protein>
    <submittedName>
        <fullName evidence="7">Uncharacterized protein</fullName>
    </submittedName>
</protein>
<accession>A0AAW2C849</accession>
<organism evidence="7 8">
    <name type="scientific">Lithocarpus litseifolius</name>
    <dbReference type="NCBI Taxonomy" id="425828"/>
    <lineage>
        <taxon>Eukaryota</taxon>
        <taxon>Viridiplantae</taxon>
        <taxon>Streptophyta</taxon>
        <taxon>Embryophyta</taxon>
        <taxon>Tracheophyta</taxon>
        <taxon>Spermatophyta</taxon>
        <taxon>Magnoliopsida</taxon>
        <taxon>eudicotyledons</taxon>
        <taxon>Gunneridae</taxon>
        <taxon>Pentapetalae</taxon>
        <taxon>rosids</taxon>
        <taxon>fabids</taxon>
        <taxon>Fagales</taxon>
        <taxon>Fagaceae</taxon>
        <taxon>Lithocarpus</taxon>
    </lineage>
</organism>
<dbReference type="PANTHER" id="PTHR31621:SF66">
    <property type="entry name" value="PROTEIN DMP2"/>
    <property type="match status" value="1"/>
</dbReference>
<evidence type="ECO:0000256" key="1">
    <source>
        <dbReference type="ARBA" id="ARBA00004141"/>
    </source>
</evidence>
<dbReference type="Proteomes" id="UP001459277">
    <property type="component" value="Unassembled WGS sequence"/>
</dbReference>
<evidence type="ECO:0000256" key="5">
    <source>
        <dbReference type="ARBA" id="ARBA00023136"/>
    </source>
</evidence>
<dbReference type="GO" id="GO:0005737">
    <property type="term" value="C:cytoplasm"/>
    <property type="evidence" value="ECO:0007669"/>
    <property type="project" value="UniProtKB-ARBA"/>
</dbReference>